<sequence length="235" mass="26501">MLRYSALSLPQWHLCLELESPCSSSSYLDPWVLSSSSGVHPKVNLKLLHHHWELVDLSGEAYVCELCGGTFYGKPVIVDLDGYKASLCNNCARKVKKVKKKDEEVTLTQKKLEVPLKKPSPSKPKEVRIPKRDKGEVELVEDYGRKIREARESLGLSIEQVAAALNIKASLLRNIESERVVPSFEVARNIEKLLEVSIIQRNPERAQVTGSTPQQVYSSVTLGEAVEVKRKRRKR</sequence>
<dbReference type="InterPro" id="IPR001387">
    <property type="entry name" value="Cro/C1-type_HTH"/>
</dbReference>
<evidence type="ECO:0000313" key="3">
    <source>
        <dbReference type="Proteomes" id="UP000278149"/>
    </source>
</evidence>
<dbReference type="Gene3D" id="1.10.260.40">
    <property type="entry name" value="lambda repressor-like DNA-binding domains"/>
    <property type="match status" value="1"/>
</dbReference>
<accession>A0A429G5L5</accession>
<dbReference type="Proteomes" id="UP000278149">
    <property type="component" value="Unassembled WGS sequence"/>
</dbReference>
<dbReference type="InterPro" id="IPR010982">
    <property type="entry name" value="Lambda_DNA-bd_dom_sf"/>
</dbReference>
<dbReference type="SMART" id="SM00530">
    <property type="entry name" value="HTH_XRE"/>
    <property type="match status" value="1"/>
</dbReference>
<dbReference type="Pfam" id="PF01381">
    <property type="entry name" value="HTH_3"/>
    <property type="match status" value="1"/>
</dbReference>
<dbReference type="CDD" id="cd00093">
    <property type="entry name" value="HTH_XRE"/>
    <property type="match status" value="1"/>
</dbReference>
<evidence type="ECO:0000259" key="1">
    <source>
        <dbReference type="PROSITE" id="PS50943"/>
    </source>
</evidence>
<feature type="domain" description="HTH cro/C1-type" evidence="1">
    <location>
        <begin position="147"/>
        <end position="201"/>
    </location>
</feature>
<dbReference type="SUPFAM" id="SSF47413">
    <property type="entry name" value="lambda repressor-like DNA-binding domains"/>
    <property type="match status" value="1"/>
</dbReference>
<comment type="caution">
    <text evidence="2">The sequence shown here is derived from an EMBL/GenBank/DDBJ whole genome shotgun (WGS) entry which is preliminary data.</text>
</comment>
<dbReference type="AlphaFoldDB" id="A0A429G5L5"/>
<dbReference type="GO" id="GO:0003677">
    <property type="term" value="F:DNA binding"/>
    <property type="evidence" value="ECO:0007669"/>
    <property type="project" value="InterPro"/>
</dbReference>
<gene>
    <name evidence="2" type="ORF">D9Q81_04610</name>
</gene>
<dbReference type="NCBIfam" id="TIGR00270">
    <property type="entry name" value="multiprotein bridging factor aMBF1"/>
    <property type="match status" value="1"/>
</dbReference>
<evidence type="ECO:0000313" key="2">
    <source>
        <dbReference type="EMBL" id="RSN69079.1"/>
    </source>
</evidence>
<protein>
    <submittedName>
        <fullName evidence="2">TIGR00270 family protein</fullName>
    </submittedName>
</protein>
<dbReference type="InterPro" id="IPR004451">
    <property type="entry name" value="MJ0586"/>
</dbReference>
<reference evidence="2 3" key="1">
    <citation type="submission" date="2018-10" db="EMBL/GenBank/DDBJ databases">
        <title>Co-occurring genomic capacity for anaerobic methane metabolism and dissimilatory sulfite reduction discovered in the Korarchaeota.</title>
        <authorList>
            <person name="Mckay L.J."/>
            <person name="Dlakic M."/>
            <person name="Fields M.W."/>
            <person name="Delmont T.O."/>
            <person name="Eren A.M."/>
            <person name="Jay Z.J."/>
            <person name="Klingelsmith K.B."/>
            <person name="Rusch D.B."/>
            <person name="Inskeep W.P."/>
        </authorList>
    </citation>
    <scope>NUCLEOTIDE SEQUENCE [LARGE SCALE GENOMIC DNA]</scope>
    <source>
        <strain evidence="2 3">WS</strain>
    </source>
</reference>
<dbReference type="EMBL" id="RCOR01000022">
    <property type="protein sequence ID" value="RSN69079.1"/>
    <property type="molecule type" value="Genomic_DNA"/>
</dbReference>
<organism evidence="2 3">
    <name type="scientific">Candidatus Korarchaeum cryptofilum</name>
    <dbReference type="NCBI Taxonomy" id="498846"/>
    <lineage>
        <taxon>Archaea</taxon>
        <taxon>Thermoproteota</taxon>
        <taxon>Candidatus Korarchaeia</taxon>
        <taxon>Candidatus Korarchaeales</taxon>
        <taxon>Candidatus Korarchaeaceae</taxon>
        <taxon>Candidatus Korarchaeum</taxon>
    </lineage>
</organism>
<proteinExistence type="predicted"/>
<name>A0A429G5L5_9CREN</name>
<dbReference type="PROSITE" id="PS50943">
    <property type="entry name" value="HTH_CROC1"/>
    <property type="match status" value="1"/>
</dbReference>